<gene>
    <name evidence="2" type="ORF">ACFSGX_03585</name>
</gene>
<evidence type="ECO:0000313" key="2">
    <source>
        <dbReference type="EMBL" id="MFD1949850.1"/>
    </source>
</evidence>
<feature type="transmembrane region" description="Helical" evidence="1">
    <location>
        <begin position="50"/>
        <end position="70"/>
    </location>
</feature>
<evidence type="ECO:0000256" key="1">
    <source>
        <dbReference type="SAM" id="Phobius"/>
    </source>
</evidence>
<reference evidence="3" key="1">
    <citation type="journal article" date="2019" name="Int. J. Syst. Evol. Microbiol.">
        <title>The Global Catalogue of Microorganisms (GCM) 10K type strain sequencing project: providing services to taxonomists for standard genome sequencing and annotation.</title>
        <authorList>
            <consortium name="The Broad Institute Genomics Platform"/>
            <consortium name="The Broad Institute Genome Sequencing Center for Infectious Disease"/>
            <person name="Wu L."/>
            <person name="Ma J."/>
        </authorList>
    </citation>
    <scope>NUCLEOTIDE SEQUENCE [LARGE SCALE GENOMIC DNA]</scope>
    <source>
        <strain evidence="3">CGMCC 1.12702</strain>
    </source>
</reference>
<proteinExistence type="predicted"/>
<organism evidence="2 3">
    <name type="scientific">Sphingomonas arantia</name>
    <dbReference type="NCBI Taxonomy" id="1460676"/>
    <lineage>
        <taxon>Bacteria</taxon>
        <taxon>Pseudomonadati</taxon>
        <taxon>Pseudomonadota</taxon>
        <taxon>Alphaproteobacteria</taxon>
        <taxon>Sphingomonadales</taxon>
        <taxon>Sphingomonadaceae</taxon>
        <taxon>Sphingomonas</taxon>
    </lineage>
</organism>
<dbReference type="Proteomes" id="UP001597400">
    <property type="component" value="Unassembled WGS sequence"/>
</dbReference>
<sequence length="71" mass="7527">MLDKTERRAEAAACPFCENMGMICSPGSHDTMYMQGCRCGCPVKSEPFTAMMLSGVVLGTISAVGLLALVH</sequence>
<keyword evidence="1" id="KW-0812">Transmembrane</keyword>
<dbReference type="RefSeq" id="WP_380927534.1">
    <property type="nucleotide sequence ID" value="NZ_JBHUGS010000001.1"/>
</dbReference>
<name>A0ABW4TT47_9SPHN</name>
<accession>A0ABW4TT47</accession>
<evidence type="ECO:0000313" key="3">
    <source>
        <dbReference type="Proteomes" id="UP001597400"/>
    </source>
</evidence>
<protein>
    <submittedName>
        <fullName evidence="2">Uncharacterized protein</fullName>
    </submittedName>
</protein>
<keyword evidence="1" id="KW-0472">Membrane</keyword>
<keyword evidence="1" id="KW-1133">Transmembrane helix</keyword>
<keyword evidence="3" id="KW-1185">Reference proteome</keyword>
<dbReference type="EMBL" id="JBHUGS010000001">
    <property type="protein sequence ID" value="MFD1949850.1"/>
    <property type="molecule type" value="Genomic_DNA"/>
</dbReference>
<comment type="caution">
    <text evidence="2">The sequence shown here is derived from an EMBL/GenBank/DDBJ whole genome shotgun (WGS) entry which is preliminary data.</text>
</comment>